<feature type="transmembrane region" description="Helical" evidence="17">
    <location>
        <begin position="1489"/>
        <end position="1507"/>
    </location>
</feature>
<dbReference type="InterPro" id="IPR011658">
    <property type="entry name" value="PA14_dom"/>
</dbReference>
<feature type="transmembrane region" description="Helical" evidence="17">
    <location>
        <begin position="1359"/>
        <end position="1381"/>
    </location>
</feature>
<evidence type="ECO:0000256" key="9">
    <source>
        <dbReference type="ARBA" id="ARBA00022989"/>
    </source>
</evidence>
<dbReference type="InterPro" id="IPR001764">
    <property type="entry name" value="Glyco_hydro_3_N"/>
</dbReference>
<dbReference type="InterPro" id="IPR036881">
    <property type="entry name" value="Glyco_hydro_3_C_sf"/>
</dbReference>
<feature type="domain" description="Major facilitator superfamily (MFS) profile" evidence="18">
    <location>
        <begin position="1072"/>
        <end position="1511"/>
    </location>
</feature>
<evidence type="ECO:0000256" key="13">
    <source>
        <dbReference type="ARBA" id="ARBA00023295"/>
    </source>
</evidence>
<dbReference type="InterPro" id="IPR037524">
    <property type="entry name" value="PA14/GLEYA"/>
</dbReference>
<dbReference type="InterPro" id="IPR026891">
    <property type="entry name" value="Fn3-like"/>
</dbReference>
<keyword evidence="7 17" id="KW-0812">Transmembrane</keyword>
<accession>A0A8H4U678</accession>
<dbReference type="InterPro" id="IPR036259">
    <property type="entry name" value="MFS_trans_sf"/>
</dbReference>
<dbReference type="InterPro" id="IPR017853">
    <property type="entry name" value="GH"/>
</dbReference>
<feature type="transmembrane region" description="Helical" evidence="17">
    <location>
        <begin position="1148"/>
        <end position="1171"/>
    </location>
</feature>
<dbReference type="InterPro" id="IPR005828">
    <property type="entry name" value="MFS_sugar_transport-like"/>
</dbReference>
<dbReference type="Pfam" id="PF00083">
    <property type="entry name" value="Sugar_tr"/>
    <property type="match status" value="1"/>
</dbReference>
<evidence type="ECO:0000256" key="11">
    <source>
        <dbReference type="ARBA" id="ARBA00023180"/>
    </source>
</evidence>
<comment type="similarity">
    <text evidence="4 15">Belongs to the glycosyl hydrolase 3 family.</text>
</comment>
<dbReference type="PRINTS" id="PR00133">
    <property type="entry name" value="GLHYDRLASE3"/>
</dbReference>
<keyword evidence="10 17" id="KW-0472">Membrane</keyword>
<evidence type="ECO:0000256" key="8">
    <source>
        <dbReference type="ARBA" id="ARBA00022801"/>
    </source>
</evidence>
<protein>
    <recommendedName>
        <fullName evidence="15">beta-glucosidase</fullName>
        <ecNumber evidence="15">3.2.1.21</ecNumber>
    </recommendedName>
</protein>
<feature type="transmembrane region" description="Helical" evidence="17">
    <location>
        <begin position="1177"/>
        <end position="1198"/>
    </location>
</feature>
<evidence type="ECO:0000313" key="20">
    <source>
        <dbReference type="EMBL" id="KAF4970558.1"/>
    </source>
</evidence>
<dbReference type="NCBIfam" id="TIGR00879">
    <property type="entry name" value="SP"/>
    <property type="match status" value="1"/>
</dbReference>
<dbReference type="Pfam" id="PF00933">
    <property type="entry name" value="Glyco_hydro_3"/>
    <property type="match status" value="1"/>
</dbReference>
<dbReference type="SMART" id="SM01217">
    <property type="entry name" value="Fn3_like"/>
    <property type="match status" value="1"/>
</dbReference>
<keyword evidence="12 15" id="KW-0119">Carbohydrate metabolism</keyword>
<dbReference type="InterPro" id="IPR005829">
    <property type="entry name" value="Sugar_transporter_CS"/>
</dbReference>
<name>A0A8H4U678_9HYPO</name>
<evidence type="ECO:0000256" key="12">
    <source>
        <dbReference type="ARBA" id="ARBA00023277"/>
    </source>
</evidence>
<evidence type="ECO:0000256" key="4">
    <source>
        <dbReference type="ARBA" id="ARBA00005336"/>
    </source>
</evidence>
<evidence type="ECO:0000256" key="17">
    <source>
        <dbReference type="SAM" id="Phobius"/>
    </source>
</evidence>
<dbReference type="PANTHER" id="PTHR42715:SF27">
    <property type="entry name" value="BETA-GLUCOSIDASE-RELATED"/>
    <property type="match status" value="1"/>
</dbReference>
<evidence type="ECO:0000256" key="6">
    <source>
        <dbReference type="ARBA" id="ARBA00022448"/>
    </source>
</evidence>
<feature type="transmembrane region" description="Helical" evidence="17">
    <location>
        <begin position="1327"/>
        <end position="1347"/>
    </location>
</feature>
<dbReference type="SUPFAM" id="SSF52279">
    <property type="entry name" value="Beta-D-glucan exohydrolase, C-terminal domain"/>
    <property type="match status" value="1"/>
</dbReference>
<keyword evidence="11" id="KW-0325">Glycoprotein</keyword>
<keyword evidence="21" id="KW-1185">Reference proteome</keyword>
<dbReference type="PROSITE" id="PS00216">
    <property type="entry name" value="SUGAR_TRANSPORT_1"/>
    <property type="match status" value="1"/>
</dbReference>
<dbReference type="InterPro" id="IPR050288">
    <property type="entry name" value="Cellulose_deg_GH3"/>
</dbReference>
<dbReference type="GO" id="GO:0008422">
    <property type="term" value="F:beta-glucosidase activity"/>
    <property type="evidence" value="ECO:0007669"/>
    <property type="project" value="UniProtKB-EC"/>
</dbReference>
<dbReference type="PROSITE" id="PS51820">
    <property type="entry name" value="PA14"/>
    <property type="match status" value="1"/>
</dbReference>
<sequence length="1555" mass="171268">MFIMDVEKIIEELTIVEKVKLLCGQDTWSTFPIERLNVPSITTSDGPHGVRGTSFFNGPPGMLLPSATAMGATFDTDLIHTAGELLAAEAKEKKCNVLLAPTVCIQRSPLLGRGFEAFAEDPWLSGNIASAYVNGVQENGVACAIKHFAAHDQSLMSPEDDVRASERTLREVHMLPFQLAVKKSKPWAFMTAYNKINGVHAPEDPWLLDQVLRKDWNWDGLVMSDWFGTYSTAEALNAGLDLEMPGPSRWREDLMHWAIMSGKVQKPAVDTAVRNLLKLINKIQPWKDDVPADTGNTQQKRDLCRRVASESIVLLKNEANTLPLDAKKKQTYGLIGPAIRIPAISGGGSADLTPHYASRPLEAIIDVVGSENVKTSLGCQAHVFTPLLSHDISIPNSTAPGYHVSWYDEDPLENPKAEPVASVTTVQAQMYFADNLPEAVPKKYWLYAKTIYTAPKSGVVEIGLCVLGRGRLYVNGEEKIDLYTSQPEKPPLAQTPMFGQASMEVKAEIKVEQGKQYEIVVYLQNEAAVAGVGALNCGGLRVGLCDKIDPAVTFEEAIKLASEVDVPIVIAGLNSDFESEAQDRTTLALPEAVDELINAVVKANPKTVVVTQSGTPILMPWRDQASTMVHAWFGGQETGNAIADVLFGKTNPSGRLSLTFPKRLEDTPAFLTFGKGEREIHYGEGVFVGYRYYEKLQNPPMYYFGYGLSYSKFEYSALQVPDKVNLREWEEFEVSVDVANTGDRDGYEIVQIYIADVASKVPRPLKELKAFRKVWVAAGTSQKVKFVLDKYALSYWSEIEQAWLAEKGTFKTIVAKSSDPKDEILWADLELVNNLLGSEDLDNKMYWKRGPKVTRRAEGIETSPRSTDYRHDQLGDGYLQDKSHTPASTNGGSDYSSRDWSSPNTVPVYSPGLEASNLKQHASSKPQIIWERLLNSIGTGLPSMPMLALVDSCIDAYLQYTFPICPVIHEPSLRRFNRELFSPQSTPFSFAFIDEHERIAPMRAFTEVTVLCAAVCSITPLALLPYRNLVVHPLLEAARDMLHLYEDFDLEHPDSSSLFIRLFLSSCLQNTTGLMLFILAINFGYEIALVGNILAIPSFLERFGQDTPNGREIPTATQQTLNAATYGGIFLAAYTTGFISDIWGRKKVILLGCLLCITGVFVQAFAQSIMVIFGGKLISTVGFGMGHSLGPVFVAEIAPDEIRGFCLILINTMIVVGQWACALVGYGGTFIKSDWGWRIPVLTQLVPPVTALVLVFILLPESPSWLLMKGRRDEAATSIRKFQGPKVDVETILTAMEATIEKEKQLNEHGASYIECFRGVNLRRTTIVVAVYVGQQFVGTGFVSSYLPYFFTIAGVKNAVAVAQGAYAIQLVGNILSWFFVDRLGRRPLIAYGTIALTSLLLVIGGISNLENQAALNAMVALMAIWGFGYQLTIGAISFAVGGETPTLRLRQKTYSINIMANTAAGALVGMVLPILINPGQANLGGKVAFVFFAPSVLFSIYFFFCLPEMNGRSYLELEEMFQKGVPARQFKNYKVAVRVIPPQDGEKTAVVVEE</sequence>
<dbReference type="Gene3D" id="1.20.1250.20">
    <property type="entry name" value="MFS general substrate transporter like domains"/>
    <property type="match status" value="1"/>
</dbReference>
<feature type="compositionally biased region" description="Polar residues" evidence="16">
    <location>
        <begin position="885"/>
        <end position="902"/>
    </location>
</feature>
<dbReference type="EC" id="3.2.1.21" evidence="15"/>
<dbReference type="Gene3D" id="3.20.20.300">
    <property type="entry name" value="Glycoside hydrolase, family 3, N-terminal domain"/>
    <property type="match status" value="1"/>
</dbReference>
<comment type="pathway">
    <text evidence="3 15">Glycan metabolism; cellulose degradation.</text>
</comment>
<evidence type="ECO:0000256" key="16">
    <source>
        <dbReference type="SAM" id="MobiDB-lite"/>
    </source>
</evidence>
<dbReference type="OrthoDB" id="47059at2759"/>
<dbReference type="GO" id="GO:0016020">
    <property type="term" value="C:membrane"/>
    <property type="evidence" value="ECO:0007669"/>
    <property type="project" value="UniProtKB-SubCell"/>
</dbReference>
<dbReference type="UniPathway" id="UPA00696"/>
<dbReference type="GO" id="GO:0022857">
    <property type="term" value="F:transmembrane transporter activity"/>
    <property type="evidence" value="ECO:0007669"/>
    <property type="project" value="InterPro"/>
</dbReference>
<dbReference type="EMBL" id="JABEXW010000117">
    <property type="protein sequence ID" value="KAF4970558.1"/>
    <property type="molecule type" value="Genomic_DNA"/>
</dbReference>
<evidence type="ECO:0000259" key="19">
    <source>
        <dbReference type="PROSITE" id="PS51820"/>
    </source>
</evidence>
<feature type="transmembrane region" description="Helical" evidence="17">
    <location>
        <begin position="1205"/>
        <end position="1227"/>
    </location>
</feature>
<dbReference type="PROSITE" id="PS00775">
    <property type="entry name" value="GLYCOSYL_HYDROL_F3"/>
    <property type="match status" value="1"/>
</dbReference>
<dbReference type="InterPro" id="IPR002772">
    <property type="entry name" value="Glyco_hydro_3_C"/>
</dbReference>
<dbReference type="PROSITE" id="PS50850">
    <property type="entry name" value="MFS"/>
    <property type="match status" value="1"/>
</dbReference>
<evidence type="ECO:0000259" key="18">
    <source>
        <dbReference type="PROSITE" id="PS50850"/>
    </source>
</evidence>
<dbReference type="SUPFAM" id="SSF103473">
    <property type="entry name" value="MFS general substrate transporter"/>
    <property type="match status" value="1"/>
</dbReference>
<dbReference type="Pfam" id="PF01915">
    <property type="entry name" value="Glyco_hydro_3_C"/>
    <property type="match status" value="1"/>
</dbReference>
<comment type="catalytic activity">
    <reaction evidence="1 15">
        <text>Hydrolysis of terminal, non-reducing beta-D-glucosyl residues with release of beta-D-glucose.</text>
        <dbReference type="EC" id="3.2.1.21"/>
    </reaction>
</comment>
<dbReference type="InterPro" id="IPR019800">
    <property type="entry name" value="Glyco_hydro_3_AS"/>
</dbReference>
<dbReference type="CDD" id="cd12148">
    <property type="entry name" value="fungal_TF_MHR"/>
    <property type="match status" value="1"/>
</dbReference>
<dbReference type="InterPro" id="IPR020846">
    <property type="entry name" value="MFS_dom"/>
</dbReference>
<dbReference type="FunFam" id="2.60.40.10:FF:000495">
    <property type="entry name" value="Periplasmic beta-glucosidase"/>
    <property type="match status" value="1"/>
</dbReference>
<keyword evidence="9 17" id="KW-1133">Transmembrane helix</keyword>
<evidence type="ECO:0000256" key="10">
    <source>
        <dbReference type="ARBA" id="ARBA00023136"/>
    </source>
</evidence>
<dbReference type="FunFam" id="1.20.1250.20:FF:000078">
    <property type="entry name" value="MFS maltose transporter, putative"/>
    <property type="match status" value="1"/>
</dbReference>
<feature type="region of interest" description="Disordered" evidence="16">
    <location>
        <begin position="856"/>
        <end position="902"/>
    </location>
</feature>
<dbReference type="Pfam" id="PF07691">
    <property type="entry name" value="PA14"/>
    <property type="match status" value="1"/>
</dbReference>
<evidence type="ECO:0000256" key="5">
    <source>
        <dbReference type="ARBA" id="ARBA00010992"/>
    </source>
</evidence>
<evidence type="ECO:0000256" key="15">
    <source>
        <dbReference type="RuleBase" id="RU361161"/>
    </source>
</evidence>
<gene>
    <name evidence="20" type="ORF">FSARC_2467</name>
</gene>
<keyword evidence="6" id="KW-0813">Transport</keyword>
<keyword evidence="8 15" id="KW-0378">Hydrolase</keyword>
<dbReference type="GO" id="GO:0030245">
    <property type="term" value="P:cellulose catabolic process"/>
    <property type="evidence" value="ECO:0007669"/>
    <property type="project" value="UniProtKB-UniPathway"/>
</dbReference>
<comment type="caution">
    <text evidence="20">The sequence shown here is derived from an EMBL/GenBank/DDBJ whole genome shotgun (WGS) entry which is preliminary data.</text>
</comment>
<evidence type="ECO:0000256" key="14">
    <source>
        <dbReference type="ARBA" id="ARBA00023326"/>
    </source>
</evidence>
<comment type="similarity">
    <text evidence="5">Belongs to the major facilitator superfamily. Sugar transporter (TC 2.A.1.1) family.</text>
</comment>
<reference evidence="20" key="1">
    <citation type="journal article" date="2020" name="BMC Genomics">
        <title>Correction to: Identification and distribution of gene clusters required for synthesis of sphingolipid metabolism inhibitors in diverse species of the filamentous fungus Fusarium.</title>
        <authorList>
            <person name="Kim H.S."/>
            <person name="Lohmar J.M."/>
            <person name="Busman M."/>
            <person name="Brown D.W."/>
            <person name="Naumann T.A."/>
            <person name="Divon H.H."/>
            <person name="Lysoe E."/>
            <person name="Uhlig S."/>
            <person name="Proctor R.H."/>
        </authorList>
    </citation>
    <scope>NUCLEOTIDE SEQUENCE</scope>
    <source>
        <strain evidence="20">NRRL 20472</strain>
    </source>
</reference>
<comment type="subcellular location">
    <subcellularLocation>
        <location evidence="2">Membrane</location>
        <topology evidence="2">Multi-pass membrane protein</topology>
    </subcellularLocation>
</comment>
<evidence type="ECO:0000256" key="1">
    <source>
        <dbReference type="ARBA" id="ARBA00000448"/>
    </source>
</evidence>
<feature type="transmembrane region" description="Helical" evidence="17">
    <location>
        <begin position="1388"/>
        <end position="1407"/>
    </location>
</feature>
<dbReference type="SUPFAM" id="SSF51445">
    <property type="entry name" value="(Trans)glycosidases"/>
    <property type="match status" value="1"/>
</dbReference>
<dbReference type="InterPro" id="IPR036962">
    <property type="entry name" value="Glyco_hydro_3_N_sf"/>
</dbReference>
<feature type="transmembrane region" description="Helical" evidence="17">
    <location>
        <begin position="1074"/>
        <end position="1095"/>
    </location>
</feature>
<dbReference type="InterPro" id="IPR003663">
    <property type="entry name" value="Sugar/inositol_transpt"/>
</dbReference>
<feature type="transmembrane region" description="Helical" evidence="17">
    <location>
        <begin position="1419"/>
        <end position="1443"/>
    </location>
</feature>
<dbReference type="Gene3D" id="3.40.50.1700">
    <property type="entry name" value="Glycoside hydrolase family 3 C-terminal domain"/>
    <property type="match status" value="1"/>
</dbReference>
<proteinExistence type="inferred from homology"/>
<keyword evidence="14 15" id="KW-0624">Polysaccharide degradation</keyword>
<evidence type="ECO:0000256" key="7">
    <source>
        <dbReference type="ARBA" id="ARBA00022692"/>
    </source>
</evidence>
<feature type="domain" description="PA14" evidence="19">
    <location>
        <begin position="397"/>
        <end position="558"/>
    </location>
</feature>
<dbReference type="PANTHER" id="PTHR42715">
    <property type="entry name" value="BETA-GLUCOSIDASE"/>
    <property type="match status" value="1"/>
</dbReference>
<feature type="compositionally biased region" description="Basic and acidic residues" evidence="16">
    <location>
        <begin position="867"/>
        <end position="884"/>
    </location>
</feature>
<organism evidence="20 21">
    <name type="scientific">Fusarium sarcochroum</name>
    <dbReference type="NCBI Taxonomy" id="1208366"/>
    <lineage>
        <taxon>Eukaryota</taxon>
        <taxon>Fungi</taxon>
        <taxon>Dikarya</taxon>
        <taxon>Ascomycota</taxon>
        <taxon>Pezizomycotina</taxon>
        <taxon>Sordariomycetes</taxon>
        <taxon>Hypocreomycetidae</taxon>
        <taxon>Hypocreales</taxon>
        <taxon>Nectriaceae</taxon>
        <taxon>Fusarium</taxon>
        <taxon>Fusarium lateritium species complex</taxon>
    </lineage>
</organism>
<evidence type="ECO:0000256" key="3">
    <source>
        <dbReference type="ARBA" id="ARBA00004987"/>
    </source>
</evidence>
<dbReference type="InterPro" id="IPR013783">
    <property type="entry name" value="Ig-like_fold"/>
</dbReference>
<keyword evidence="13 15" id="KW-0326">Glycosidase</keyword>
<evidence type="ECO:0000313" key="21">
    <source>
        <dbReference type="Proteomes" id="UP000622797"/>
    </source>
</evidence>
<dbReference type="Pfam" id="PF14310">
    <property type="entry name" value="Fn3-like"/>
    <property type="match status" value="1"/>
</dbReference>
<feature type="transmembrane region" description="Helical" evidence="17">
    <location>
        <begin position="1455"/>
        <end position="1477"/>
    </location>
</feature>
<feature type="transmembrane region" description="Helical" evidence="17">
    <location>
        <begin position="1239"/>
        <end position="1259"/>
    </location>
</feature>
<dbReference type="Proteomes" id="UP000622797">
    <property type="component" value="Unassembled WGS sequence"/>
</dbReference>
<evidence type="ECO:0000256" key="2">
    <source>
        <dbReference type="ARBA" id="ARBA00004141"/>
    </source>
</evidence>
<dbReference type="Gene3D" id="2.60.120.260">
    <property type="entry name" value="Galactose-binding domain-like"/>
    <property type="match status" value="1"/>
</dbReference>
<dbReference type="Gene3D" id="2.60.40.10">
    <property type="entry name" value="Immunoglobulins"/>
    <property type="match status" value="1"/>
</dbReference>
<reference evidence="20" key="2">
    <citation type="submission" date="2020-05" db="EMBL/GenBank/DDBJ databases">
        <authorList>
            <person name="Kim H.-S."/>
            <person name="Proctor R.H."/>
            <person name="Brown D.W."/>
        </authorList>
    </citation>
    <scope>NUCLEOTIDE SEQUENCE</scope>
    <source>
        <strain evidence="20">NRRL 20472</strain>
    </source>
</reference>